<keyword evidence="14" id="KW-0053">Apoptosis</keyword>
<evidence type="ECO:0000256" key="12">
    <source>
        <dbReference type="ARBA" id="ARBA00022525"/>
    </source>
</evidence>
<evidence type="ECO:0000256" key="7">
    <source>
        <dbReference type="ARBA" id="ARBA00008670"/>
    </source>
</evidence>
<evidence type="ECO:0000256" key="24">
    <source>
        <dbReference type="ARBA" id="ARBA00023242"/>
    </source>
</evidence>
<keyword evidence="20" id="KW-1015">Disulfide bond</keyword>
<evidence type="ECO:0000256" key="30">
    <source>
        <dbReference type="SAM" id="Phobius"/>
    </source>
</evidence>
<dbReference type="GO" id="GO:0005164">
    <property type="term" value="F:tumor necrosis factor receptor binding"/>
    <property type="evidence" value="ECO:0007669"/>
    <property type="project" value="InterPro"/>
</dbReference>
<evidence type="ECO:0000256" key="29">
    <source>
        <dbReference type="SAM" id="MobiDB-lite"/>
    </source>
</evidence>
<dbReference type="GO" id="GO:0005125">
    <property type="term" value="F:cytokine activity"/>
    <property type="evidence" value="ECO:0007669"/>
    <property type="project" value="UniProtKB-KW"/>
</dbReference>
<evidence type="ECO:0000256" key="13">
    <source>
        <dbReference type="ARBA" id="ARBA00022692"/>
    </source>
</evidence>
<keyword evidence="11" id="KW-0202">Cytokine</keyword>
<evidence type="ECO:0000256" key="14">
    <source>
        <dbReference type="ARBA" id="ARBA00022703"/>
    </source>
</evidence>
<keyword evidence="10" id="KW-0678">Repressor</keyword>
<gene>
    <name evidence="32" type="primary">FASLG</name>
</gene>
<dbReference type="InterPro" id="IPR028326">
    <property type="entry name" value="FASL"/>
</dbReference>
<keyword evidence="21" id="KW-0804">Transcription</keyword>
<keyword evidence="12" id="KW-0964">Secreted</keyword>
<comment type="similarity">
    <text evidence="7">Belongs to the tumor necrosis factor family.</text>
</comment>
<evidence type="ECO:0000256" key="2">
    <source>
        <dbReference type="ARBA" id="ARBA00004123"/>
    </source>
</evidence>
<dbReference type="AlphaFoldDB" id="A0A8C4MNT1"/>
<feature type="compositionally biased region" description="Pro residues" evidence="29">
    <location>
        <begin position="43"/>
        <end position="72"/>
    </location>
</feature>
<dbReference type="FunFam" id="2.60.120.40:FF:000017">
    <property type="entry name" value="Tumor necrosis factor ligand superfamily member 6"/>
    <property type="match status" value="1"/>
</dbReference>
<feature type="region of interest" description="Disordered" evidence="29">
    <location>
        <begin position="30"/>
        <end position="73"/>
    </location>
</feature>
<evidence type="ECO:0000256" key="10">
    <source>
        <dbReference type="ARBA" id="ARBA00022491"/>
    </source>
</evidence>
<dbReference type="PANTHER" id="PTHR11471">
    <property type="entry name" value="TUMOR NECROSIS FACTOR FAMILY MEMBER"/>
    <property type="match status" value="1"/>
</dbReference>
<proteinExistence type="inferred from homology"/>
<keyword evidence="22" id="KW-0325">Glycoprotein</keyword>
<dbReference type="OMA" id="KVKRSAH"/>
<evidence type="ECO:0000256" key="22">
    <source>
        <dbReference type="ARBA" id="ARBA00023180"/>
    </source>
</evidence>
<sequence>MQQHLNYTYPQIYWVDSSASSPWASPGSVLPCPSTVPGRPGQRRPPPPPPPTLPPPPLPPPRPPLPPLPLPPLKKRSDHNTGLCLLMMFFMVLVALVGVGLGMFQLFHLQKELAELRELVSHFYLYLSSLSDTGHPNPPSEKKEPRKVAHLTGKPNSRSNPLEWEDIYGIALVSGVKYKKGSLVINDTGLYFVYSKVHFRGQSCNNQPLNHKVYMRNSKYHQDLVLMEGKMMNYCTTGQMWARSSYLGAVFNLTSADHLYVNVSELSLVSFEESKTFFGLYKL</sequence>
<keyword evidence="9" id="KW-1003">Cell membrane</keyword>
<evidence type="ECO:0000313" key="32">
    <source>
        <dbReference type="Ensembl" id="ENSEASP00005025162.1"/>
    </source>
</evidence>
<evidence type="ECO:0000256" key="8">
    <source>
        <dbReference type="ARBA" id="ARBA00018020"/>
    </source>
</evidence>
<evidence type="ECO:0000256" key="21">
    <source>
        <dbReference type="ARBA" id="ARBA00023163"/>
    </source>
</evidence>
<keyword evidence="23" id="KW-0458">Lysosome</keyword>
<dbReference type="GO" id="GO:0005615">
    <property type="term" value="C:extracellular space"/>
    <property type="evidence" value="ECO:0007669"/>
    <property type="project" value="UniProtKB-KW"/>
</dbReference>
<evidence type="ECO:0000256" key="11">
    <source>
        <dbReference type="ARBA" id="ARBA00022514"/>
    </source>
</evidence>
<evidence type="ECO:0000256" key="18">
    <source>
        <dbReference type="ARBA" id="ARBA00023015"/>
    </source>
</evidence>
<dbReference type="GO" id="GO:0043123">
    <property type="term" value="P:positive regulation of canonical NF-kappaB signal transduction"/>
    <property type="evidence" value="ECO:0007669"/>
    <property type="project" value="TreeGrafter"/>
</dbReference>
<keyword evidence="13 30" id="KW-0812">Transmembrane</keyword>
<comment type="subunit">
    <text evidence="28">Homotrimer. Interacts with ARHGAP9, BAIAP2L1, BTK, CACNB3, CACNB4, CRK, DLG2, DNMBP, DOCK4, EPS8L3, FGR, FYB1, FYN, HCK, ITK, ITSN2, KALRN, LYN, MACC1, MIA, MPP4, MYO15A, NCF1, NCK1, NCK2, NCKIPSD, OSTF1, PIK3R1, PSTPIP1, RIMBP3C, SAMSN1, SH3GL3, SH3PXD2B, SH3PXD2A, SH3RF2, SKAP2, SNX33, SNX9, SORBS3, SPTA1, SRC, SRGAP1, SRGAP2, SRGAP3, TEC, TJP3 and YES1.</text>
</comment>
<dbReference type="SUPFAM" id="SSF49842">
    <property type="entry name" value="TNF-like"/>
    <property type="match status" value="1"/>
</dbReference>
<dbReference type="GO" id="GO:0008625">
    <property type="term" value="P:extrinsic apoptotic signaling pathway via death domain receptors"/>
    <property type="evidence" value="ECO:0007669"/>
    <property type="project" value="UniProtKB-ARBA"/>
</dbReference>
<comment type="function">
    <text evidence="27">Induces FAS-mediated activation of NF-kappa-B, initiating non-apoptotic signaling pathways. Can induce apoptosis but does not appear to be essential for this process.</text>
</comment>
<evidence type="ECO:0000256" key="27">
    <source>
        <dbReference type="ARBA" id="ARBA00045660"/>
    </source>
</evidence>
<evidence type="ECO:0000256" key="1">
    <source>
        <dbReference type="ARBA" id="ARBA00003149"/>
    </source>
</evidence>
<evidence type="ECO:0000256" key="23">
    <source>
        <dbReference type="ARBA" id="ARBA00023228"/>
    </source>
</evidence>
<evidence type="ECO:0000256" key="5">
    <source>
        <dbReference type="ARBA" id="ARBA00004401"/>
    </source>
</evidence>
<evidence type="ECO:0000259" key="31">
    <source>
        <dbReference type="PROSITE" id="PS50049"/>
    </source>
</evidence>
<keyword evidence="16" id="KW-0735">Signal-anchor</keyword>
<keyword evidence="25" id="KW-0968">Cytoplasmic vesicle</keyword>
<feature type="domain" description="THD" evidence="31">
    <location>
        <begin position="147"/>
        <end position="283"/>
    </location>
</feature>
<dbReference type="InterPro" id="IPR008983">
    <property type="entry name" value="Tumour_necrosis_fac-like_dom"/>
</dbReference>
<evidence type="ECO:0000256" key="26">
    <source>
        <dbReference type="ARBA" id="ARBA00030913"/>
    </source>
</evidence>
<dbReference type="GO" id="GO:0060205">
    <property type="term" value="C:cytoplasmic vesicle lumen"/>
    <property type="evidence" value="ECO:0007669"/>
    <property type="project" value="UniProtKB-SubCell"/>
</dbReference>
<keyword evidence="18" id="KW-0805">Transcription regulation</keyword>
<reference evidence="32" key="1">
    <citation type="submission" date="2023-03" db="UniProtKB">
        <authorList>
            <consortium name="Ensembl"/>
        </authorList>
    </citation>
    <scope>IDENTIFICATION</scope>
</reference>
<accession>A0A8C4MNT1</accession>
<evidence type="ECO:0000256" key="25">
    <source>
        <dbReference type="ARBA" id="ARBA00023329"/>
    </source>
</evidence>
<keyword evidence="24" id="KW-0539">Nucleus</keyword>
<evidence type="ECO:0000256" key="9">
    <source>
        <dbReference type="ARBA" id="ARBA00022475"/>
    </source>
</evidence>
<dbReference type="PROSITE" id="PS50049">
    <property type="entry name" value="THD_2"/>
    <property type="match status" value="1"/>
</dbReference>
<feature type="region of interest" description="Disordered" evidence="29">
    <location>
        <begin position="133"/>
        <end position="156"/>
    </location>
</feature>
<dbReference type="Pfam" id="PF00229">
    <property type="entry name" value="TNF"/>
    <property type="match status" value="1"/>
</dbReference>
<evidence type="ECO:0000256" key="3">
    <source>
        <dbReference type="ARBA" id="ARBA00004227"/>
    </source>
</evidence>
<protein>
    <recommendedName>
        <fullName evidence="8">Tumor necrosis factor ligand superfamily member 6</fullName>
    </recommendedName>
    <alternativeName>
        <fullName evidence="26">Fas antigen ligand</fullName>
    </alternativeName>
</protein>
<evidence type="ECO:0000256" key="4">
    <source>
        <dbReference type="ARBA" id="ARBA00004321"/>
    </source>
</evidence>
<evidence type="ECO:0000256" key="17">
    <source>
        <dbReference type="ARBA" id="ARBA00022989"/>
    </source>
</evidence>
<evidence type="ECO:0000256" key="15">
    <source>
        <dbReference type="ARBA" id="ARBA00022843"/>
    </source>
</evidence>
<comment type="function">
    <text evidence="1">Cytoplasmic form induces gene transcription inhibition.</text>
</comment>
<evidence type="ECO:0000256" key="20">
    <source>
        <dbReference type="ARBA" id="ARBA00023157"/>
    </source>
</evidence>
<dbReference type="PRINTS" id="PR01681">
    <property type="entry name" value="FASLIGAND"/>
</dbReference>
<evidence type="ECO:0000256" key="6">
    <source>
        <dbReference type="ARBA" id="ARBA00004613"/>
    </source>
</evidence>
<dbReference type="SMART" id="SM00207">
    <property type="entry name" value="TNF"/>
    <property type="match status" value="1"/>
</dbReference>
<dbReference type="GO" id="GO:0006955">
    <property type="term" value="P:immune response"/>
    <property type="evidence" value="ECO:0007669"/>
    <property type="project" value="InterPro"/>
</dbReference>
<dbReference type="InterPro" id="IPR021184">
    <property type="entry name" value="TNF_CS"/>
</dbReference>
<evidence type="ECO:0000256" key="19">
    <source>
        <dbReference type="ARBA" id="ARBA00023136"/>
    </source>
</evidence>
<dbReference type="GO" id="GO:0043202">
    <property type="term" value="C:lysosomal lumen"/>
    <property type="evidence" value="ECO:0007669"/>
    <property type="project" value="UniProtKB-SubCell"/>
</dbReference>
<keyword evidence="15" id="KW-0832">Ubl conjugation</keyword>
<dbReference type="CDD" id="cd00184">
    <property type="entry name" value="TNF"/>
    <property type="match status" value="1"/>
</dbReference>
<dbReference type="Ensembl" id="ENSEAST00005027316.1">
    <property type="protein sequence ID" value="ENSEASP00005025162.1"/>
    <property type="gene ID" value="ENSEASG00005017121.1"/>
</dbReference>
<keyword evidence="17 30" id="KW-1133">Transmembrane helix</keyword>
<feature type="transmembrane region" description="Helical" evidence="30">
    <location>
        <begin position="83"/>
        <end position="107"/>
    </location>
</feature>
<comment type="subcellular location">
    <subcellularLocation>
        <location evidence="5">Cell membrane</location>
        <topology evidence="5">Single-pass type II membrane protein</topology>
    </subcellularLocation>
    <subcellularLocation>
        <location evidence="4">Cytoplasmic vesicle lumen</location>
    </subcellularLocation>
    <subcellularLocation>
        <location evidence="3">Lysosome lumen</location>
    </subcellularLocation>
    <subcellularLocation>
        <location evidence="2">Nucleus</location>
    </subcellularLocation>
    <subcellularLocation>
        <location evidence="6">Secreted</location>
    </subcellularLocation>
</comment>
<dbReference type="GO" id="GO:0005634">
    <property type="term" value="C:nucleus"/>
    <property type="evidence" value="ECO:0007669"/>
    <property type="project" value="UniProtKB-SubCell"/>
</dbReference>
<keyword evidence="19 30" id="KW-0472">Membrane</keyword>
<organism evidence="32">
    <name type="scientific">Equus asinus asinus</name>
    <dbReference type="NCBI Taxonomy" id="83772"/>
    <lineage>
        <taxon>Eukaryota</taxon>
        <taxon>Metazoa</taxon>
        <taxon>Chordata</taxon>
        <taxon>Craniata</taxon>
        <taxon>Vertebrata</taxon>
        <taxon>Euteleostomi</taxon>
        <taxon>Mammalia</taxon>
        <taxon>Eutheria</taxon>
        <taxon>Laurasiatheria</taxon>
        <taxon>Perissodactyla</taxon>
        <taxon>Equidae</taxon>
        <taxon>Equus</taxon>
    </lineage>
</organism>
<evidence type="ECO:0000256" key="16">
    <source>
        <dbReference type="ARBA" id="ARBA00022968"/>
    </source>
</evidence>
<dbReference type="InterPro" id="IPR006052">
    <property type="entry name" value="TNF_dom"/>
</dbReference>
<dbReference type="PROSITE" id="PS00251">
    <property type="entry name" value="THD_1"/>
    <property type="match status" value="1"/>
</dbReference>
<dbReference type="Gene3D" id="2.60.120.40">
    <property type="match status" value="1"/>
</dbReference>
<dbReference type="PANTHER" id="PTHR11471:SF33">
    <property type="entry name" value="TUMOR NECROSIS FACTOR LIGAND SUPERFAMILY MEMBER 6"/>
    <property type="match status" value="1"/>
</dbReference>
<dbReference type="GO" id="GO:0005886">
    <property type="term" value="C:plasma membrane"/>
    <property type="evidence" value="ECO:0007669"/>
    <property type="project" value="UniProtKB-SubCell"/>
</dbReference>
<evidence type="ECO:0000256" key="28">
    <source>
        <dbReference type="ARBA" id="ARBA00047144"/>
    </source>
</evidence>
<name>A0A8C4MNT1_EQUAS</name>